<organism evidence="1 2">
    <name type="scientific">Cryptolaemus montrouzieri</name>
    <dbReference type="NCBI Taxonomy" id="559131"/>
    <lineage>
        <taxon>Eukaryota</taxon>
        <taxon>Metazoa</taxon>
        <taxon>Ecdysozoa</taxon>
        <taxon>Arthropoda</taxon>
        <taxon>Hexapoda</taxon>
        <taxon>Insecta</taxon>
        <taxon>Pterygota</taxon>
        <taxon>Neoptera</taxon>
        <taxon>Endopterygota</taxon>
        <taxon>Coleoptera</taxon>
        <taxon>Polyphaga</taxon>
        <taxon>Cucujiformia</taxon>
        <taxon>Coccinelloidea</taxon>
        <taxon>Coccinellidae</taxon>
        <taxon>Scymninae</taxon>
        <taxon>Scymnini</taxon>
        <taxon>Cryptolaemus</taxon>
    </lineage>
</organism>
<reference evidence="1 2" key="1">
    <citation type="journal article" date="2021" name="BMC Biol.">
        <title>Horizontally acquired antibacterial genes associated with adaptive radiation of ladybird beetles.</title>
        <authorList>
            <person name="Li H.S."/>
            <person name="Tang X.F."/>
            <person name="Huang Y.H."/>
            <person name="Xu Z.Y."/>
            <person name="Chen M.L."/>
            <person name="Du X.Y."/>
            <person name="Qiu B.Y."/>
            <person name="Chen P.T."/>
            <person name="Zhang W."/>
            <person name="Slipinski A."/>
            <person name="Escalona H.E."/>
            <person name="Waterhouse R.M."/>
            <person name="Zwick A."/>
            <person name="Pang H."/>
        </authorList>
    </citation>
    <scope>NUCLEOTIDE SEQUENCE [LARGE SCALE GENOMIC DNA]</scope>
    <source>
        <strain evidence="1">SYSU2018</strain>
    </source>
</reference>
<name>A0ABD2N383_9CUCU</name>
<comment type="caution">
    <text evidence="1">The sequence shown here is derived from an EMBL/GenBank/DDBJ whole genome shotgun (WGS) entry which is preliminary data.</text>
</comment>
<evidence type="ECO:0000313" key="1">
    <source>
        <dbReference type="EMBL" id="KAL3272962.1"/>
    </source>
</evidence>
<gene>
    <name evidence="1" type="ORF">HHI36_014419</name>
</gene>
<keyword evidence="2" id="KW-1185">Reference proteome</keyword>
<dbReference type="Proteomes" id="UP001516400">
    <property type="component" value="Unassembled WGS sequence"/>
</dbReference>
<accession>A0ABD2N383</accession>
<dbReference type="AlphaFoldDB" id="A0ABD2N383"/>
<feature type="non-terminal residue" evidence="1">
    <location>
        <position position="1"/>
    </location>
</feature>
<evidence type="ECO:0000313" key="2">
    <source>
        <dbReference type="Proteomes" id="UP001516400"/>
    </source>
</evidence>
<sequence>KFVLSIGTEASQEPQEKMKNLGVIIADILDNWKLQLLCTPQCSGPQHIRFRTGA</sequence>
<protein>
    <submittedName>
        <fullName evidence="1">Uncharacterized protein</fullName>
    </submittedName>
</protein>
<dbReference type="EMBL" id="JABFTP020000062">
    <property type="protein sequence ID" value="KAL3272962.1"/>
    <property type="molecule type" value="Genomic_DNA"/>
</dbReference>
<proteinExistence type="predicted"/>